<dbReference type="Proteomes" id="UP001329825">
    <property type="component" value="Chromosome 10"/>
</dbReference>
<reference evidence="4 5" key="1">
    <citation type="submission" date="2024-01" db="EMBL/GenBank/DDBJ databases">
        <title>Comparative genomics of Cryptococcus and Kwoniella reveals pathogenesis evolution and contrasting modes of karyotype evolution via chromosome fusion or intercentromeric recombination.</title>
        <authorList>
            <person name="Coelho M.A."/>
            <person name="David-Palma M."/>
            <person name="Shea T."/>
            <person name="Bowers K."/>
            <person name="McGinley-Smith S."/>
            <person name="Mohammad A.W."/>
            <person name="Gnirke A."/>
            <person name="Yurkov A.M."/>
            <person name="Nowrousian M."/>
            <person name="Sun S."/>
            <person name="Cuomo C.A."/>
            <person name="Heitman J."/>
        </authorList>
    </citation>
    <scope>NUCLEOTIDE SEQUENCE [LARGE SCALE GENOMIC DNA]</scope>
    <source>
        <strain evidence="4">CBS 11374</strain>
    </source>
</reference>
<dbReference type="GeneID" id="87959363"/>
<evidence type="ECO:0000259" key="3">
    <source>
        <dbReference type="Pfam" id="PF06283"/>
    </source>
</evidence>
<evidence type="ECO:0000313" key="5">
    <source>
        <dbReference type="Proteomes" id="UP001329825"/>
    </source>
</evidence>
<feature type="signal peptide" evidence="2">
    <location>
        <begin position="1"/>
        <end position="20"/>
    </location>
</feature>
<accession>A0ABZ1D842</accession>
<feature type="compositionally biased region" description="Low complexity" evidence="1">
    <location>
        <begin position="280"/>
        <end position="310"/>
    </location>
</feature>
<dbReference type="SUPFAM" id="SSF52317">
    <property type="entry name" value="Class I glutamine amidotransferase-like"/>
    <property type="match status" value="1"/>
</dbReference>
<sequence>MSKIIIAISIAIMTIPNVLAQAQTTPKVLVYTATAGYRHDSIPTAIQILGDNAGKYGVEFTFSEDKSLFTNETLSTYDGVMFVSNSDEVLDQSGQDALQSFFQSGGVYTGVHAASACLFNDENYQQAMGAFFDYHPPIQTATFERINNTHPATANVPDRWTFQEEVYHFRSNPRDNGAIVIMTVDESSYVNNGTSTGNYPSMGDPHPIAWYIDSPNSAQPLNSGIEKAGRSFYTSLGHLNSTWQDETFIDHVMSGLKWALDGASTKAYGVGLVGNGNGSGSNTSSSGTGNSTNSASAGGSSTAGSSTAPSASVSAASGAASASSGSSSGGTAVSVSGKIAALGAGLVGSVALGVGLVL</sequence>
<dbReference type="PANTHER" id="PTHR40469">
    <property type="entry name" value="SECRETED GLYCOSYL HYDROLASE"/>
    <property type="match status" value="1"/>
</dbReference>
<feature type="chain" id="PRO_5045269887" description="ThuA-like domain-containing protein" evidence="2">
    <location>
        <begin position="21"/>
        <end position="358"/>
    </location>
</feature>
<proteinExistence type="predicted"/>
<evidence type="ECO:0000313" key="4">
    <source>
        <dbReference type="EMBL" id="WRT70238.1"/>
    </source>
</evidence>
<gene>
    <name evidence="4" type="ORF">IL334_007233</name>
</gene>
<dbReference type="InterPro" id="IPR029062">
    <property type="entry name" value="Class_I_gatase-like"/>
</dbReference>
<dbReference type="Pfam" id="PF06283">
    <property type="entry name" value="ThuA"/>
    <property type="match status" value="1"/>
</dbReference>
<dbReference type="RefSeq" id="XP_062794977.1">
    <property type="nucleotide sequence ID" value="XM_062938926.1"/>
</dbReference>
<keyword evidence="5" id="KW-1185">Reference proteome</keyword>
<evidence type="ECO:0000256" key="1">
    <source>
        <dbReference type="SAM" id="MobiDB-lite"/>
    </source>
</evidence>
<dbReference type="InterPro" id="IPR029010">
    <property type="entry name" value="ThuA-like"/>
</dbReference>
<feature type="region of interest" description="Disordered" evidence="1">
    <location>
        <begin position="279"/>
        <end position="310"/>
    </location>
</feature>
<evidence type="ECO:0000256" key="2">
    <source>
        <dbReference type="SAM" id="SignalP"/>
    </source>
</evidence>
<organism evidence="4 5">
    <name type="scientific">Kwoniella shivajii</name>
    <dbReference type="NCBI Taxonomy" id="564305"/>
    <lineage>
        <taxon>Eukaryota</taxon>
        <taxon>Fungi</taxon>
        <taxon>Dikarya</taxon>
        <taxon>Basidiomycota</taxon>
        <taxon>Agaricomycotina</taxon>
        <taxon>Tremellomycetes</taxon>
        <taxon>Tremellales</taxon>
        <taxon>Cryptococcaceae</taxon>
        <taxon>Kwoniella</taxon>
    </lineage>
</organism>
<protein>
    <recommendedName>
        <fullName evidence="3">ThuA-like domain-containing protein</fullName>
    </recommendedName>
</protein>
<dbReference type="PANTHER" id="PTHR40469:SF2">
    <property type="entry name" value="GALACTOSE-BINDING DOMAIN-LIKE SUPERFAMILY PROTEIN"/>
    <property type="match status" value="1"/>
</dbReference>
<feature type="domain" description="ThuA-like" evidence="3">
    <location>
        <begin position="27"/>
        <end position="259"/>
    </location>
</feature>
<dbReference type="EMBL" id="CP141890">
    <property type="protein sequence ID" value="WRT70238.1"/>
    <property type="molecule type" value="Genomic_DNA"/>
</dbReference>
<name>A0ABZ1D842_9TREE</name>
<keyword evidence="2" id="KW-0732">Signal</keyword>
<dbReference type="Gene3D" id="3.40.50.880">
    <property type="match status" value="1"/>
</dbReference>